<evidence type="ECO:0000313" key="7">
    <source>
        <dbReference type="Proteomes" id="UP000576225"/>
    </source>
</evidence>
<feature type="domain" description="Multidrug resistance protein MdtA-like barrel-sandwich hybrid" evidence="3">
    <location>
        <begin position="63"/>
        <end position="225"/>
    </location>
</feature>
<proteinExistence type="inferred from homology"/>
<dbReference type="Pfam" id="PF25917">
    <property type="entry name" value="BSH_RND"/>
    <property type="match status" value="1"/>
</dbReference>
<dbReference type="GO" id="GO:1990281">
    <property type="term" value="C:efflux pump complex"/>
    <property type="evidence" value="ECO:0007669"/>
    <property type="project" value="TreeGrafter"/>
</dbReference>
<keyword evidence="6" id="KW-1185">Reference proteome</keyword>
<dbReference type="Gene3D" id="1.10.287.470">
    <property type="entry name" value="Helix hairpin bin"/>
    <property type="match status" value="1"/>
</dbReference>
<dbReference type="SUPFAM" id="SSF111369">
    <property type="entry name" value="HlyD-like secretion proteins"/>
    <property type="match status" value="1"/>
</dbReference>
<dbReference type="Gene3D" id="2.40.50.100">
    <property type="match status" value="1"/>
</dbReference>
<dbReference type="Gene3D" id="2.40.30.170">
    <property type="match status" value="1"/>
</dbReference>
<dbReference type="InterPro" id="IPR058625">
    <property type="entry name" value="MdtA-like_BSH"/>
</dbReference>
<dbReference type="RefSeq" id="WP_116885649.1">
    <property type="nucleotide sequence ID" value="NZ_CABMMC010000031.1"/>
</dbReference>
<reference evidence="5 6" key="1">
    <citation type="submission" date="2018-04" db="EMBL/GenBank/DDBJ databases">
        <title>Genomic Encyclopedia of Type Strains, Phase IV (KMG-IV): sequencing the most valuable type-strain genomes for metagenomic binning, comparative biology and taxonomic classification.</title>
        <authorList>
            <person name="Goeker M."/>
        </authorList>
    </citation>
    <scope>NUCLEOTIDE SEQUENCE [LARGE SCALE GENOMIC DNA]</scope>
    <source>
        <strain evidence="5 6">DSM 14823</strain>
    </source>
</reference>
<dbReference type="OrthoDB" id="9810430at2"/>
<dbReference type="GeneID" id="78296918"/>
<comment type="similarity">
    <text evidence="1">Belongs to the membrane fusion protein (MFP) (TC 8.A.1) family.</text>
</comment>
<dbReference type="NCBIfam" id="TIGR01730">
    <property type="entry name" value="RND_mfp"/>
    <property type="match status" value="1"/>
</dbReference>
<gene>
    <name evidence="5" type="ORF">C8D82_13921</name>
    <name evidence="4" type="ORF">HF882_18325</name>
</gene>
<reference evidence="4 7" key="2">
    <citation type="submission" date="2020-04" db="EMBL/GenBank/DDBJ databases">
        <authorList>
            <person name="Hitch T.C.A."/>
            <person name="Wylensek D."/>
            <person name="Clavel T."/>
        </authorList>
    </citation>
    <scope>NUCLEOTIDE SEQUENCE [LARGE SCALE GENOMIC DNA]</scope>
    <source>
        <strain evidence="4 7">COR2-253-APC-1A</strain>
    </source>
</reference>
<evidence type="ECO:0000259" key="3">
    <source>
        <dbReference type="Pfam" id="PF25917"/>
    </source>
</evidence>
<evidence type="ECO:0000256" key="2">
    <source>
        <dbReference type="SAM" id="MobiDB-lite"/>
    </source>
</evidence>
<dbReference type="InterPro" id="IPR006143">
    <property type="entry name" value="RND_pump_MFP"/>
</dbReference>
<evidence type="ECO:0000313" key="5">
    <source>
        <dbReference type="EMBL" id="PVY35649.1"/>
    </source>
</evidence>
<organism evidence="5 6">
    <name type="scientific">Victivallis vadensis</name>
    <dbReference type="NCBI Taxonomy" id="172901"/>
    <lineage>
        <taxon>Bacteria</taxon>
        <taxon>Pseudomonadati</taxon>
        <taxon>Lentisphaerota</taxon>
        <taxon>Lentisphaeria</taxon>
        <taxon>Victivallales</taxon>
        <taxon>Victivallaceae</taxon>
        <taxon>Victivallis</taxon>
    </lineage>
</organism>
<dbReference type="Proteomes" id="UP000576225">
    <property type="component" value="Unassembled WGS sequence"/>
</dbReference>
<dbReference type="Gene3D" id="2.40.420.20">
    <property type="match status" value="1"/>
</dbReference>
<dbReference type="PANTHER" id="PTHR30469:SF15">
    <property type="entry name" value="HLYD FAMILY OF SECRETION PROTEINS"/>
    <property type="match status" value="1"/>
</dbReference>
<dbReference type="EMBL" id="QEKH01000039">
    <property type="protein sequence ID" value="PVY35649.1"/>
    <property type="molecule type" value="Genomic_DNA"/>
</dbReference>
<comment type="caution">
    <text evidence="5">The sequence shown here is derived from an EMBL/GenBank/DDBJ whole genome shotgun (WGS) entry which is preliminary data.</text>
</comment>
<evidence type="ECO:0000256" key="1">
    <source>
        <dbReference type="ARBA" id="ARBA00009477"/>
    </source>
</evidence>
<accession>A0A2U1AGZ1</accession>
<dbReference type="GO" id="GO:0015562">
    <property type="term" value="F:efflux transmembrane transporter activity"/>
    <property type="evidence" value="ECO:0007669"/>
    <property type="project" value="TreeGrafter"/>
</dbReference>
<protein>
    <submittedName>
        <fullName evidence="4">Efflux RND transporter periplasmic adaptor subunit</fullName>
    </submittedName>
    <submittedName>
        <fullName evidence="5">RND family efflux transporter MFP subunit</fullName>
    </submittedName>
</protein>
<evidence type="ECO:0000313" key="4">
    <source>
        <dbReference type="EMBL" id="NMD88549.1"/>
    </source>
</evidence>
<sequence length="396" mass="43232">MNRLIVTVAFALIAVQGAGCGDRQMAKAELEQAQVVKIVKMQPRRMEFVEKIPIQGNVESQQSADISSRTSGNIDQIPVGEGDRVKKGQLLFEIDRVNLENNVKAQQEKVAVTEADYKIARINAELAETVRQKAKIDYDRALQLKSSNAISQDAYENAKLKYDEAVANIAKTQAQSNYALAQLNQEKANLEICRKTLADSIVKSPFEGVVVVKDMDPDEYVQTGSRILRLENPDRLELVSMISANYYARVIPGKTTGVIRTVAGEEITLPVTFRSPSVDALSRTFTVKIQLPPGKGFVSGQLYTYDLILNRVEGVGIPNEAVLTRGSGRKAVFVVTPRNTAEEVTVKTGIVDGPWTMLLDPAALKGLPVVSEGQAFLEPGDKVEETQASAAGQEAQ</sequence>
<dbReference type="PANTHER" id="PTHR30469">
    <property type="entry name" value="MULTIDRUG RESISTANCE PROTEIN MDTA"/>
    <property type="match status" value="1"/>
</dbReference>
<feature type="region of interest" description="Disordered" evidence="2">
    <location>
        <begin position="60"/>
        <end position="79"/>
    </location>
</feature>
<dbReference type="Proteomes" id="UP000245959">
    <property type="component" value="Unassembled WGS sequence"/>
</dbReference>
<dbReference type="AlphaFoldDB" id="A0A2U1AGZ1"/>
<evidence type="ECO:0000313" key="6">
    <source>
        <dbReference type="Proteomes" id="UP000245959"/>
    </source>
</evidence>
<feature type="compositionally biased region" description="Polar residues" evidence="2">
    <location>
        <begin position="60"/>
        <end position="74"/>
    </location>
</feature>
<dbReference type="EMBL" id="JABAEW010000049">
    <property type="protein sequence ID" value="NMD88549.1"/>
    <property type="molecule type" value="Genomic_DNA"/>
</dbReference>
<name>A0A2U1AGZ1_9BACT</name>